<evidence type="ECO:0000256" key="1">
    <source>
        <dbReference type="SAM" id="MobiDB-lite"/>
    </source>
</evidence>
<feature type="region of interest" description="Disordered" evidence="1">
    <location>
        <begin position="235"/>
        <end position="254"/>
    </location>
</feature>
<dbReference type="RefSeq" id="WP_013782384.1">
    <property type="nucleotide sequence ID" value="NC_015520.1"/>
</dbReference>
<dbReference type="AlphaFoldDB" id="F4A0B2"/>
<dbReference type="CDD" id="cd07344">
    <property type="entry name" value="M48_yhfN_like"/>
    <property type="match status" value="1"/>
</dbReference>
<reference evidence="4" key="1">
    <citation type="submission" date="2010-11" db="EMBL/GenBank/DDBJ databases">
        <title>The complete genome of Mahella australiensis DSM 15567.</title>
        <authorList>
            <consortium name="US DOE Joint Genome Institute (JGI-PGF)"/>
            <person name="Lucas S."/>
            <person name="Copeland A."/>
            <person name="Lapidus A."/>
            <person name="Bruce D."/>
            <person name="Goodwin L."/>
            <person name="Pitluck S."/>
            <person name="Kyrpides N."/>
            <person name="Mavromatis K."/>
            <person name="Pagani I."/>
            <person name="Ivanova N."/>
            <person name="Teshima H."/>
            <person name="Brettin T."/>
            <person name="Detter J.C."/>
            <person name="Han C."/>
            <person name="Tapia R."/>
            <person name="Land M."/>
            <person name="Hauser L."/>
            <person name="Markowitz V."/>
            <person name="Cheng J.-F."/>
            <person name="Hugenholtz P."/>
            <person name="Woyke T."/>
            <person name="Wu D."/>
            <person name="Spring S."/>
            <person name="Pukall R."/>
            <person name="Steenblock K."/>
            <person name="Schneider S."/>
            <person name="Klenk H.-P."/>
            <person name="Eisen J.A."/>
        </authorList>
    </citation>
    <scope>NUCLEOTIDE SEQUENCE [LARGE SCALE GENOMIC DNA]</scope>
    <source>
        <strain evidence="4">DSM 15567 / CIP 107919 / 50-1 BON</strain>
    </source>
</reference>
<keyword evidence="4" id="KW-1185">Reference proteome</keyword>
<gene>
    <name evidence="3" type="ordered locus">Mahau_2848</name>
</gene>
<dbReference type="Gene3D" id="3.30.2010.10">
    <property type="entry name" value="Metalloproteases ('zincins'), catalytic domain"/>
    <property type="match status" value="1"/>
</dbReference>
<dbReference type="InterPro" id="IPR002725">
    <property type="entry name" value="YgjP-like_metallopeptidase"/>
</dbReference>
<evidence type="ECO:0000313" key="4">
    <source>
        <dbReference type="Proteomes" id="UP000008457"/>
    </source>
</evidence>
<dbReference type="Proteomes" id="UP000008457">
    <property type="component" value="Chromosome"/>
</dbReference>
<evidence type="ECO:0000313" key="3">
    <source>
        <dbReference type="EMBL" id="AEE97973.1"/>
    </source>
</evidence>
<dbReference type="HOGENOM" id="CLU_065947_1_0_9"/>
<dbReference type="PANTHER" id="PTHR30399:SF1">
    <property type="entry name" value="UTP PYROPHOSPHATASE"/>
    <property type="match status" value="1"/>
</dbReference>
<dbReference type="KEGG" id="mas:Mahau_2848"/>
<sequence>MRNEKMIIGGLPIEIIRKENLKNLYIRINPPEGDVTVSTPTGIKDEDIEMFVLKKIPEITKVRDRMLAQERQSKREYVSGESHYLWGKPYRLQVVYEGTRHKVVKTPTKIIMTVPEGTNTKAREKLLIEWYRKELKRVLETVVIDCEKKTGIHAEEFRIKNMRTRWGTCNIDKRRIWINLQLVKKPMECLEYVVIHELVHLLERNHTHRFHALIEELCPTWKEVKKILATMPLDHMEKGEKETDDEQTDIERYL</sequence>
<accession>F4A0B2</accession>
<feature type="domain" description="YgjP-like metallopeptidase" evidence="2">
    <location>
        <begin position="25"/>
        <end position="229"/>
    </location>
</feature>
<dbReference type="InterPro" id="IPR053136">
    <property type="entry name" value="UTP_pyrophosphatase-like"/>
</dbReference>
<reference evidence="3 4" key="2">
    <citation type="journal article" date="2011" name="Stand. Genomic Sci.">
        <title>Complete genome sequence of Mahella australiensis type strain (50-1 BON).</title>
        <authorList>
            <person name="Sikorski J."/>
            <person name="Teshima H."/>
            <person name="Nolan M."/>
            <person name="Lucas S."/>
            <person name="Hammon N."/>
            <person name="Deshpande S."/>
            <person name="Cheng J.F."/>
            <person name="Pitluck S."/>
            <person name="Liolios K."/>
            <person name="Pagani I."/>
            <person name="Ivanova N."/>
            <person name="Huntemann M."/>
            <person name="Mavromatis K."/>
            <person name="Ovchinikova G."/>
            <person name="Pati A."/>
            <person name="Tapia R."/>
            <person name="Han C."/>
            <person name="Goodwin L."/>
            <person name="Chen A."/>
            <person name="Palaniappan K."/>
            <person name="Land M."/>
            <person name="Hauser L."/>
            <person name="Ngatchou-Djao O.D."/>
            <person name="Rohde M."/>
            <person name="Pukall R."/>
            <person name="Spring S."/>
            <person name="Abt B."/>
            <person name="Goker M."/>
            <person name="Detter J.C."/>
            <person name="Woyke T."/>
            <person name="Bristow J."/>
            <person name="Markowitz V."/>
            <person name="Hugenholtz P."/>
            <person name="Eisen J.A."/>
            <person name="Kyrpides N.C."/>
            <person name="Klenk H.P."/>
            <person name="Lapidus A."/>
        </authorList>
    </citation>
    <scope>NUCLEOTIDE SEQUENCE [LARGE SCALE GENOMIC DNA]</scope>
    <source>
        <strain evidence="4">DSM 15567 / CIP 107919 / 50-1 BON</strain>
    </source>
</reference>
<dbReference type="eggNOG" id="COG1451">
    <property type="taxonomic scope" value="Bacteria"/>
</dbReference>
<dbReference type="OrthoDB" id="9811177at2"/>
<organism evidence="3 4">
    <name type="scientific">Mahella australiensis (strain DSM 15567 / CIP 107919 / 50-1 BON)</name>
    <dbReference type="NCBI Taxonomy" id="697281"/>
    <lineage>
        <taxon>Bacteria</taxon>
        <taxon>Bacillati</taxon>
        <taxon>Bacillota</taxon>
        <taxon>Clostridia</taxon>
        <taxon>Thermoanaerobacterales</taxon>
        <taxon>Thermoanaerobacterales Family IV. Incertae Sedis</taxon>
        <taxon>Mahella</taxon>
    </lineage>
</organism>
<name>F4A0B2_MAHA5</name>
<dbReference type="STRING" id="697281.Mahau_2848"/>
<dbReference type="EMBL" id="CP002360">
    <property type="protein sequence ID" value="AEE97973.1"/>
    <property type="molecule type" value="Genomic_DNA"/>
</dbReference>
<dbReference type="Pfam" id="PF01863">
    <property type="entry name" value="YgjP-like"/>
    <property type="match status" value="1"/>
</dbReference>
<protein>
    <recommendedName>
        <fullName evidence="2">YgjP-like metallopeptidase domain-containing protein</fullName>
    </recommendedName>
</protein>
<dbReference type="PANTHER" id="PTHR30399">
    <property type="entry name" value="UNCHARACTERIZED PROTEIN YGJP"/>
    <property type="match status" value="1"/>
</dbReference>
<proteinExistence type="predicted"/>
<evidence type="ECO:0000259" key="2">
    <source>
        <dbReference type="Pfam" id="PF01863"/>
    </source>
</evidence>